<dbReference type="EMBL" id="WNYA01000003">
    <property type="protein sequence ID" value="KAG8580398.1"/>
    <property type="molecule type" value="Genomic_DNA"/>
</dbReference>
<reference evidence="2" key="1">
    <citation type="thesis" date="2020" institute="ProQuest LLC" country="789 East Eisenhower Parkway, Ann Arbor, MI, USA">
        <title>Comparative Genomics and Chromosome Evolution.</title>
        <authorList>
            <person name="Mudd A.B."/>
        </authorList>
    </citation>
    <scope>NUCLEOTIDE SEQUENCE</scope>
    <source>
        <strain evidence="2">237g6f4</strain>
        <tissue evidence="2">Blood</tissue>
    </source>
</reference>
<accession>A0AAV7C685</accession>
<evidence type="ECO:0000313" key="2">
    <source>
        <dbReference type="EMBL" id="KAG8580398.1"/>
    </source>
</evidence>
<dbReference type="PANTHER" id="PTHR11485:SF29">
    <property type="entry name" value="TRANSFERRIN 2"/>
    <property type="match status" value="1"/>
</dbReference>
<organism evidence="2 3">
    <name type="scientific">Engystomops pustulosus</name>
    <name type="common">Tungara frog</name>
    <name type="synonym">Physalaemus pustulosus</name>
    <dbReference type="NCBI Taxonomy" id="76066"/>
    <lineage>
        <taxon>Eukaryota</taxon>
        <taxon>Metazoa</taxon>
        <taxon>Chordata</taxon>
        <taxon>Craniata</taxon>
        <taxon>Vertebrata</taxon>
        <taxon>Euteleostomi</taxon>
        <taxon>Amphibia</taxon>
        <taxon>Batrachia</taxon>
        <taxon>Anura</taxon>
        <taxon>Neobatrachia</taxon>
        <taxon>Hyloidea</taxon>
        <taxon>Leptodactylidae</taxon>
        <taxon>Leiuperinae</taxon>
        <taxon>Engystomops</taxon>
    </lineage>
</organism>
<dbReference type="PROSITE" id="PS51408">
    <property type="entry name" value="TRANSFERRIN_LIKE_4"/>
    <property type="match status" value="1"/>
</dbReference>
<comment type="caution">
    <text evidence="2">The sequence shown here is derived from an EMBL/GenBank/DDBJ whole genome shotgun (WGS) entry which is preliminary data.</text>
</comment>
<protein>
    <recommendedName>
        <fullName evidence="1">Transferrin-like domain-containing protein</fullName>
    </recommendedName>
</protein>
<dbReference type="Pfam" id="PF00405">
    <property type="entry name" value="Transferrin"/>
    <property type="match status" value="1"/>
</dbReference>
<dbReference type="PRINTS" id="PR00422">
    <property type="entry name" value="TRANSFERRIN"/>
</dbReference>
<dbReference type="Gene3D" id="3.40.190.10">
    <property type="entry name" value="Periplasmic binding protein-like II"/>
    <property type="match status" value="1"/>
</dbReference>
<proteinExistence type="predicted"/>
<dbReference type="SUPFAM" id="SSF53850">
    <property type="entry name" value="Periplasmic binding protein-like II"/>
    <property type="match status" value="1"/>
</dbReference>
<dbReference type="GO" id="GO:0005615">
    <property type="term" value="C:extracellular space"/>
    <property type="evidence" value="ECO:0007669"/>
    <property type="project" value="TreeGrafter"/>
</dbReference>
<evidence type="ECO:0000313" key="3">
    <source>
        <dbReference type="Proteomes" id="UP000824782"/>
    </source>
</evidence>
<gene>
    <name evidence="2" type="ORF">GDO81_007283</name>
</gene>
<evidence type="ECO:0000259" key="1">
    <source>
        <dbReference type="PROSITE" id="PS51408"/>
    </source>
</evidence>
<dbReference type="GO" id="GO:0005769">
    <property type="term" value="C:early endosome"/>
    <property type="evidence" value="ECO:0007669"/>
    <property type="project" value="TreeGrafter"/>
</dbReference>
<dbReference type="Proteomes" id="UP000824782">
    <property type="component" value="Unassembled WGS sequence"/>
</dbReference>
<feature type="domain" description="Transferrin-like" evidence="1">
    <location>
        <begin position="24"/>
        <end position="105"/>
    </location>
</feature>
<dbReference type="PANTHER" id="PTHR11485">
    <property type="entry name" value="TRANSFERRIN"/>
    <property type="match status" value="1"/>
</dbReference>
<dbReference type="GO" id="GO:0006826">
    <property type="term" value="P:iron ion transport"/>
    <property type="evidence" value="ECO:0007669"/>
    <property type="project" value="TreeGrafter"/>
</dbReference>
<dbReference type="GO" id="GO:0055037">
    <property type="term" value="C:recycling endosome"/>
    <property type="evidence" value="ECO:0007669"/>
    <property type="project" value="TreeGrafter"/>
</dbReference>
<keyword evidence="3" id="KW-1185">Reference proteome</keyword>
<dbReference type="InterPro" id="IPR001156">
    <property type="entry name" value="Transferrin-like_dom"/>
</dbReference>
<dbReference type="AlphaFoldDB" id="A0AAV7C685"/>
<name>A0AAV7C685_ENGPU</name>
<sequence length="105" mass="11250">MHLGCGQQHHLKSPTCLAVPITNIRWCVKSEAEYKKCKDLSKTCSTDPLTLSCIQKSSTDDCIKAIAGGSADAATMDSGDIYSAALHPYGLKPIMAENYGTEKGK</sequence>
<dbReference type="GO" id="GO:0005886">
    <property type="term" value="C:plasma membrane"/>
    <property type="evidence" value="ECO:0007669"/>
    <property type="project" value="TreeGrafter"/>
</dbReference>